<keyword evidence="1" id="KW-0233">DNA recombination</keyword>
<gene>
    <name evidence="3" type="ORF">B0A48_18799</name>
</gene>
<proteinExistence type="predicted"/>
<evidence type="ECO:0000256" key="2">
    <source>
        <dbReference type="SAM" id="MobiDB-lite"/>
    </source>
</evidence>
<dbReference type="GO" id="GO:0003677">
    <property type="term" value="F:DNA binding"/>
    <property type="evidence" value="ECO:0007669"/>
    <property type="project" value="InterPro"/>
</dbReference>
<organism evidence="3 4">
    <name type="scientific">Cryoendolithus antarcticus</name>
    <dbReference type="NCBI Taxonomy" id="1507870"/>
    <lineage>
        <taxon>Eukaryota</taxon>
        <taxon>Fungi</taxon>
        <taxon>Dikarya</taxon>
        <taxon>Ascomycota</taxon>
        <taxon>Pezizomycotina</taxon>
        <taxon>Dothideomycetes</taxon>
        <taxon>Dothideomycetidae</taxon>
        <taxon>Cladosporiales</taxon>
        <taxon>Cladosporiaceae</taxon>
        <taxon>Cryoendolithus</taxon>
    </lineage>
</organism>
<name>A0A1V8S7T8_9PEZI</name>
<dbReference type="SUPFAM" id="SSF56349">
    <property type="entry name" value="DNA breaking-rejoining enzymes"/>
    <property type="match status" value="1"/>
</dbReference>
<feature type="non-terminal residue" evidence="3">
    <location>
        <position position="1"/>
    </location>
</feature>
<dbReference type="AlphaFoldDB" id="A0A1V8S7T8"/>
<dbReference type="GO" id="GO:0015074">
    <property type="term" value="P:DNA integration"/>
    <property type="evidence" value="ECO:0007669"/>
    <property type="project" value="InterPro"/>
</dbReference>
<keyword evidence="4" id="KW-1185">Reference proteome</keyword>
<comment type="caution">
    <text evidence="3">The sequence shown here is derived from an EMBL/GenBank/DDBJ whole genome shotgun (WGS) entry which is preliminary data.</text>
</comment>
<dbReference type="Gene3D" id="1.10.443.10">
    <property type="entry name" value="Intergrase catalytic core"/>
    <property type="match status" value="1"/>
</dbReference>
<evidence type="ECO:0008006" key="5">
    <source>
        <dbReference type="Google" id="ProtNLM"/>
    </source>
</evidence>
<accession>A0A1V8S7T8</accession>
<feature type="region of interest" description="Disordered" evidence="2">
    <location>
        <begin position="126"/>
        <end position="160"/>
    </location>
</feature>
<protein>
    <recommendedName>
        <fullName evidence="5">Tyr recombinase domain-containing protein</fullName>
    </recommendedName>
</protein>
<reference evidence="4" key="1">
    <citation type="submission" date="2017-03" db="EMBL/GenBank/DDBJ databases">
        <title>Genomes of endolithic fungi from Antarctica.</title>
        <authorList>
            <person name="Coleine C."/>
            <person name="Masonjones S."/>
            <person name="Stajich J.E."/>
        </authorList>
    </citation>
    <scope>NUCLEOTIDE SEQUENCE [LARGE SCALE GENOMIC DNA]</scope>
    <source>
        <strain evidence="4">CCFEE 5527</strain>
    </source>
</reference>
<dbReference type="EMBL" id="NAJO01000208">
    <property type="protein sequence ID" value="OQN95067.1"/>
    <property type="molecule type" value="Genomic_DNA"/>
</dbReference>
<dbReference type="InterPro" id="IPR013762">
    <property type="entry name" value="Integrase-like_cat_sf"/>
</dbReference>
<dbReference type="GO" id="GO:0006310">
    <property type="term" value="P:DNA recombination"/>
    <property type="evidence" value="ECO:0007669"/>
    <property type="project" value="UniProtKB-KW"/>
</dbReference>
<dbReference type="OrthoDB" id="5398365at2759"/>
<dbReference type="Proteomes" id="UP000192596">
    <property type="component" value="Unassembled WGS sequence"/>
</dbReference>
<sequence length="408" mass="46686">AALPAPEQSPTDALETQADLNEEIDNLIAAPEPSLLTEAAPELAAKDLKSVADSIRGAHSRSTLVGYQRLWRQFEAFVLDTIDDGAAFWKRGVLEPTKETPNLILLWIRNSCDFVASEGTQVRTDNRRRKRKVAGFVENDEEGGRPEDGLGGDEEDVQKGNSYTHACRRIYVRNETFASMHKLRRLGNDENGQRLWAGREERVAMQAAYAIAFLCLLRHSEVLQIEWDHVVAEPNEGRVTITLPFRKTHQEGKTLRALPYKEEPWLDVPHLLLRWARLQRGTECFIFTRFDSVGRVKQYDRPVAMNFRNNLLDINEDPAAFGMHSFRRGGVQYLCSEKRWDIRKLCDWGGRSRDFDNLTIVRYLLGVNDNPVRQREDFLNPFVEGGELCHRCGRSAGAVRKDESEEEY</sequence>
<dbReference type="InParanoid" id="A0A1V8S7T8"/>
<evidence type="ECO:0000313" key="3">
    <source>
        <dbReference type="EMBL" id="OQN95067.1"/>
    </source>
</evidence>
<evidence type="ECO:0000313" key="4">
    <source>
        <dbReference type="Proteomes" id="UP000192596"/>
    </source>
</evidence>
<evidence type="ECO:0000256" key="1">
    <source>
        <dbReference type="ARBA" id="ARBA00023172"/>
    </source>
</evidence>
<dbReference type="InterPro" id="IPR011010">
    <property type="entry name" value="DNA_brk_join_enz"/>
</dbReference>